<organism evidence="8 9">
    <name type="scientific">Pyrobaculum arsenaticum</name>
    <dbReference type="NCBI Taxonomy" id="121277"/>
    <lineage>
        <taxon>Archaea</taxon>
        <taxon>Thermoproteota</taxon>
        <taxon>Thermoprotei</taxon>
        <taxon>Thermoproteales</taxon>
        <taxon>Thermoproteaceae</taxon>
        <taxon>Pyrobaculum</taxon>
    </lineage>
</organism>
<dbReference type="SUPFAM" id="SSF53659">
    <property type="entry name" value="Isocitrate/Isopropylmalate dehydrogenase-like"/>
    <property type="match status" value="1"/>
</dbReference>
<keyword evidence="3" id="KW-0479">Metal-binding</keyword>
<evidence type="ECO:0000256" key="1">
    <source>
        <dbReference type="ARBA" id="ARBA00001936"/>
    </source>
</evidence>
<comment type="caution">
    <text evidence="8">The sequence shown here is derived from an EMBL/GenBank/DDBJ whole genome shotgun (WGS) entry which is preliminary data.</text>
</comment>
<comment type="cofactor">
    <cofactor evidence="1">
        <name>Mn(2+)</name>
        <dbReference type="ChEBI" id="CHEBI:29035"/>
    </cofactor>
</comment>
<dbReference type="InterPro" id="IPR024084">
    <property type="entry name" value="IsoPropMal-DH-like_dom"/>
</dbReference>
<evidence type="ECO:0000256" key="3">
    <source>
        <dbReference type="ARBA" id="ARBA00022723"/>
    </source>
</evidence>
<dbReference type="SMART" id="SM01329">
    <property type="entry name" value="Iso_dh"/>
    <property type="match status" value="1"/>
</dbReference>
<evidence type="ECO:0000256" key="6">
    <source>
        <dbReference type="ARBA" id="ARBA00023211"/>
    </source>
</evidence>
<dbReference type="EMBL" id="JAAVJF010000006">
    <property type="protein sequence ID" value="NYR16422.1"/>
    <property type="molecule type" value="Genomic_DNA"/>
</dbReference>
<evidence type="ECO:0000313" key="8">
    <source>
        <dbReference type="EMBL" id="NYR16422.1"/>
    </source>
</evidence>
<keyword evidence="9" id="KW-1185">Reference proteome</keyword>
<proteinExistence type="predicted"/>
<dbReference type="Gene3D" id="3.40.718.10">
    <property type="entry name" value="Isopropylmalate Dehydrogenase"/>
    <property type="match status" value="1"/>
</dbReference>
<dbReference type="GO" id="GO:0016491">
    <property type="term" value="F:oxidoreductase activity"/>
    <property type="evidence" value="ECO:0007669"/>
    <property type="project" value="UniProtKB-KW"/>
</dbReference>
<feature type="domain" description="Isopropylmalate dehydrogenase-like" evidence="7">
    <location>
        <begin position="4"/>
        <end position="321"/>
    </location>
</feature>
<keyword evidence="5" id="KW-0520">NAD</keyword>
<evidence type="ECO:0000256" key="4">
    <source>
        <dbReference type="ARBA" id="ARBA00023002"/>
    </source>
</evidence>
<dbReference type="PANTHER" id="PTHR43275:SF1">
    <property type="entry name" value="D-MALATE DEHYDROGENASE [DECARBOXYLATING]"/>
    <property type="match status" value="1"/>
</dbReference>
<dbReference type="Proteomes" id="UP000554766">
    <property type="component" value="Unassembled WGS sequence"/>
</dbReference>
<gene>
    <name evidence="8" type="ORF">HC235_10875</name>
</gene>
<name>A0A7L4PCE6_9CREN</name>
<evidence type="ECO:0000256" key="5">
    <source>
        <dbReference type="ARBA" id="ARBA00023027"/>
    </source>
</evidence>
<evidence type="ECO:0000256" key="2">
    <source>
        <dbReference type="ARBA" id="ARBA00001946"/>
    </source>
</evidence>
<dbReference type="OMA" id="EYDLGAR"/>
<accession>A0A7L4PCE6</accession>
<keyword evidence="4" id="KW-0560">Oxidoreductase</keyword>
<protein>
    <submittedName>
        <fullName evidence="8">Isocitrate/isopropylmalate dehydrogenase family protein</fullName>
    </submittedName>
</protein>
<dbReference type="GeneID" id="5056398"/>
<evidence type="ECO:0000259" key="7">
    <source>
        <dbReference type="SMART" id="SM01329"/>
    </source>
</evidence>
<evidence type="ECO:0000313" key="9">
    <source>
        <dbReference type="Proteomes" id="UP000554766"/>
    </source>
</evidence>
<dbReference type="PANTHER" id="PTHR43275">
    <property type="entry name" value="D-MALATE DEHYDROGENASE [DECARBOXYLATING]"/>
    <property type="match status" value="1"/>
</dbReference>
<dbReference type="RefSeq" id="WP_011901513.1">
    <property type="nucleotide sequence ID" value="NZ_JAAVJF010000006.1"/>
</dbReference>
<dbReference type="InterPro" id="IPR050501">
    <property type="entry name" value="ICDH/IPMDH"/>
</dbReference>
<keyword evidence="6" id="KW-0464">Manganese</keyword>
<dbReference type="Pfam" id="PF00180">
    <property type="entry name" value="Iso_dh"/>
    <property type="match status" value="1"/>
</dbReference>
<reference evidence="8 9" key="1">
    <citation type="journal article" date="2020" name="Nat. Commun.">
        <title>The structures of two archaeal type IV pili illuminate evolutionary relationships.</title>
        <authorList>
            <person name="Wang F."/>
            <person name="Baquero D.P."/>
            <person name="Su Z."/>
            <person name="Beltran L.C."/>
            <person name="Prangishvili D."/>
            <person name="Krupovic M."/>
            <person name="Egelman E.H."/>
        </authorList>
    </citation>
    <scope>NUCLEOTIDE SEQUENCE [LARGE SCALE GENOMIC DNA]</scope>
    <source>
        <strain evidence="8 9">2GA</strain>
    </source>
</reference>
<dbReference type="AlphaFoldDB" id="A0A7L4PCE6"/>
<comment type="cofactor">
    <cofactor evidence="2">
        <name>Mg(2+)</name>
        <dbReference type="ChEBI" id="CHEBI:18420"/>
    </cofactor>
</comment>
<dbReference type="GO" id="GO:0046872">
    <property type="term" value="F:metal ion binding"/>
    <property type="evidence" value="ECO:0007669"/>
    <property type="project" value="UniProtKB-KW"/>
</dbReference>
<sequence length="325" mass="35058">MPYKVLVIPGDGVGPEVVEAALYVIKAAASKYGVDLEIKTAEAGDAALRKYGTAMPPEALKLADEADVIFKGPIGESAYDVTSLIRMRYLLYANIRPVKNLPGVPAVKEIDCIFVRENVEDVYVGAEYRVGDVAIALKVITEKGTRRVARVARKYAEMRGRRVTIIHKANVLRVVDAFFRDVAMEELRGLEVDQMYVDAAAMELVRNPKRFDVVLTTNQYGDILTDLAAQVAGGIGLAPSGNIGDSKAMFEPVHGAAFDIAGKGIANPIATILSAAMMFEWMGRKDVANAIIVAVEKSIEKGIKTPDIGGDKSTIEVGKFIASII</sequence>